<accession>L8GQ87</accession>
<dbReference type="STRING" id="1257118.L8GQ87"/>
<dbReference type="InterPro" id="IPR013083">
    <property type="entry name" value="Znf_RING/FYVE/PHD"/>
</dbReference>
<gene>
    <name evidence="3" type="ORF">ACA1_129230</name>
</gene>
<protein>
    <recommendedName>
        <fullName evidence="5">RING-type domain-containing protein</fullName>
    </recommendedName>
</protein>
<dbReference type="Proteomes" id="UP000011083">
    <property type="component" value="Unassembled WGS sequence"/>
</dbReference>
<evidence type="ECO:0000313" key="4">
    <source>
        <dbReference type="Proteomes" id="UP000011083"/>
    </source>
</evidence>
<dbReference type="OrthoDB" id="8062037at2759"/>
<feature type="region of interest" description="Disordered" evidence="1">
    <location>
        <begin position="28"/>
        <end position="71"/>
    </location>
</feature>
<organism evidence="3 4">
    <name type="scientific">Acanthamoeba castellanii (strain ATCC 30010 / Neff)</name>
    <dbReference type="NCBI Taxonomy" id="1257118"/>
    <lineage>
        <taxon>Eukaryota</taxon>
        <taxon>Amoebozoa</taxon>
        <taxon>Discosea</taxon>
        <taxon>Longamoebia</taxon>
        <taxon>Centramoebida</taxon>
        <taxon>Acanthamoebidae</taxon>
        <taxon>Acanthamoeba</taxon>
    </lineage>
</organism>
<feature type="chain" id="PRO_5003989963" description="RING-type domain-containing protein" evidence="2">
    <location>
        <begin position="18"/>
        <end position="179"/>
    </location>
</feature>
<dbReference type="AlphaFoldDB" id="L8GQ87"/>
<dbReference type="VEuPathDB" id="AmoebaDB:ACA1_129230"/>
<feature type="signal peptide" evidence="2">
    <location>
        <begin position="1"/>
        <end position="17"/>
    </location>
</feature>
<dbReference type="EMBL" id="KB008043">
    <property type="protein sequence ID" value="ELR14818.1"/>
    <property type="molecule type" value="Genomic_DNA"/>
</dbReference>
<dbReference type="KEGG" id="acan:ACA1_129230"/>
<sequence>MLVTFALPMTISLPAHLVSVSTQPQAAAATAPASEPAPAATESSTDPTPASPQPSTSAPTATSTTGTTQQPPQQLHFTFILQMPMPLAGGAIPAMMGGSGGSFSLDNFLNYTFQLQQQQRAGPPPASKSAVDRLAQVTVTEAHIKAQALCSVCQEAFGAGDAALGLPCDHLYRRRLHNA</sequence>
<feature type="non-terminal residue" evidence="3">
    <location>
        <position position="179"/>
    </location>
</feature>
<name>L8GQ87_ACACF</name>
<evidence type="ECO:0008006" key="5">
    <source>
        <dbReference type="Google" id="ProtNLM"/>
    </source>
</evidence>
<proteinExistence type="predicted"/>
<dbReference type="Gene3D" id="3.30.40.10">
    <property type="entry name" value="Zinc/RING finger domain, C3HC4 (zinc finger)"/>
    <property type="match status" value="1"/>
</dbReference>
<keyword evidence="2" id="KW-0732">Signal</keyword>
<dbReference type="GeneID" id="14915442"/>
<evidence type="ECO:0000256" key="1">
    <source>
        <dbReference type="SAM" id="MobiDB-lite"/>
    </source>
</evidence>
<keyword evidence="4" id="KW-1185">Reference proteome</keyword>
<evidence type="ECO:0000313" key="3">
    <source>
        <dbReference type="EMBL" id="ELR14818.1"/>
    </source>
</evidence>
<evidence type="ECO:0000256" key="2">
    <source>
        <dbReference type="SAM" id="SignalP"/>
    </source>
</evidence>
<dbReference type="RefSeq" id="XP_004336831.1">
    <property type="nucleotide sequence ID" value="XM_004336783.1"/>
</dbReference>
<reference evidence="3 4" key="1">
    <citation type="journal article" date="2013" name="Genome Biol.">
        <title>Genome of Acanthamoeba castellanii highlights extensive lateral gene transfer and early evolution of tyrosine kinase signaling.</title>
        <authorList>
            <person name="Clarke M."/>
            <person name="Lohan A.J."/>
            <person name="Liu B."/>
            <person name="Lagkouvardos I."/>
            <person name="Roy S."/>
            <person name="Zafar N."/>
            <person name="Bertelli C."/>
            <person name="Schilde C."/>
            <person name="Kianianmomeni A."/>
            <person name="Burglin T.R."/>
            <person name="Frech C."/>
            <person name="Turcotte B."/>
            <person name="Kopec K.O."/>
            <person name="Synnott J.M."/>
            <person name="Choo C."/>
            <person name="Paponov I."/>
            <person name="Finkler A."/>
            <person name="Soon Heng Tan C."/>
            <person name="Hutchins A.P."/>
            <person name="Weinmeier T."/>
            <person name="Rattei T."/>
            <person name="Chu J.S."/>
            <person name="Gimenez G."/>
            <person name="Irimia M."/>
            <person name="Rigden D.J."/>
            <person name="Fitzpatrick D.A."/>
            <person name="Lorenzo-Morales J."/>
            <person name="Bateman A."/>
            <person name="Chiu C.H."/>
            <person name="Tang P."/>
            <person name="Hegemann P."/>
            <person name="Fromm H."/>
            <person name="Raoult D."/>
            <person name="Greub G."/>
            <person name="Miranda-Saavedra D."/>
            <person name="Chen N."/>
            <person name="Nash P."/>
            <person name="Ginger M.L."/>
            <person name="Horn M."/>
            <person name="Schaap P."/>
            <person name="Caler L."/>
            <person name="Loftus B."/>
        </authorList>
    </citation>
    <scope>NUCLEOTIDE SEQUENCE [LARGE SCALE GENOMIC DNA]</scope>
    <source>
        <strain evidence="3 4">Neff</strain>
    </source>
</reference>